<keyword evidence="3" id="KW-1185">Reference proteome</keyword>
<dbReference type="Pfam" id="PF21758">
    <property type="entry name" value="PAC_bac"/>
    <property type="match status" value="1"/>
</dbReference>
<evidence type="ECO:0000313" key="3">
    <source>
        <dbReference type="Proteomes" id="UP000297597"/>
    </source>
</evidence>
<dbReference type="Proteomes" id="UP000297597">
    <property type="component" value="Unassembled WGS sequence"/>
</dbReference>
<dbReference type="RefSeq" id="WP_134213895.1">
    <property type="nucleotide sequence ID" value="NZ_QFFZ01000020.1"/>
</dbReference>
<dbReference type="EMBL" id="QFFZ01000020">
    <property type="protein sequence ID" value="TEB10887.1"/>
    <property type="molecule type" value="Genomic_DNA"/>
</dbReference>
<feature type="domain" description="Prenylated flavin chaperone LpdD-like" evidence="1">
    <location>
        <begin position="11"/>
        <end position="121"/>
    </location>
</feature>
<proteinExistence type="predicted"/>
<accession>A0A4Y7RRI9</accession>
<dbReference type="InterPro" id="IPR048844">
    <property type="entry name" value="LpdD_chaperone-like"/>
</dbReference>
<organism evidence="2 3">
    <name type="scientific">Pelotomaculum propionicicum</name>
    <dbReference type="NCBI Taxonomy" id="258475"/>
    <lineage>
        <taxon>Bacteria</taxon>
        <taxon>Bacillati</taxon>
        <taxon>Bacillota</taxon>
        <taxon>Clostridia</taxon>
        <taxon>Eubacteriales</taxon>
        <taxon>Desulfotomaculaceae</taxon>
        <taxon>Pelotomaculum</taxon>
    </lineage>
</organism>
<evidence type="ECO:0000313" key="2">
    <source>
        <dbReference type="EMBL" id="TEB10887.1"/>
    </source>
</evidence>
<protein>
    <recommendedName>
        <fullName evidence="1">Prenylated flavin chaperone LpdD-like domain-containing protein</fullName>
    </recommendedName>
</protein>
<dbReference type="AlphaFoldDB" id="A0A4Y7RRI9"/>
<sequence length="125" mass="13295">MGIIEISKKYGGLNVELQAIAMGRDWNVIITGGEIPHLGAIALGIPRPSLQNPEQTSATVSVLTLTGHKEDEIARPAAHFLASKLNAPVVVTCGIHNDRIKPEDIRRVGQLVQEALNDLVAAACS</sequence>
<dbReference type="OrthoDB" id="5878625at2"/>
<evidence type="ECO:0000259" key="1">
    <source>
        <dbReference type="Pfam" id="PF21758"/>
    </source>
</evidence>
<comment type="caution">
    <text evidence="2">The sequence shown here is derived from an EMBL/GenBank/DDBJ whole genome shotgun (WGS) entry which is preliminary data.</text>
</comment>
<reference evidence="2 3" key="1">
    <citation type="journal article" date="2018" name="Environ. Microbiol.">
        <title>Novel energy conservation strategies and behaviour of Pelotomaculum schinkii driving syntrophic propionate catabolism.</title>
        <authorList>
            <person name="Hidalgo-Ahumada C.A.P."/>
            <person name="Nobu M.K."/>
            <person name="Narihiro T."/>
            <person name="Tamaki H."/>
            <person name="Liu W.T."/>
            <person name="Kamagata Y."/>
            <person name="Stams A.J.M."/>
            <person name="Imachi H."/>
            <person name="Sousa D.Z."/>
        </authorList>
    </citation>
    <scope>NUCLEOTIDE SEQUENCE [LARGE SCALE GENOMIC DNA]</scope>
    <source>
        <strain evidence="2 3">MGP</strain>
    </source>
</reference>
<gene>
    <name evidence="2" type="ORF">Pmgp_02054</name>
</gene>
<name>A0A4Y7RRI9_9FIRM</name>